<dbReference type="PROSITE" id="PS51005">
    <property type="entry name" value="NAC"/>
    <property type="match status" value="1"/>
</dbReference>
<dbReference type="Gene3D" id="3.90.1150.210">
    <property type="entry name" value="F-actin capping protein, beta subunit"/>
    <property type="match status" value="1"/>
</dbReference>
<evidence type="ECO:0000256" key="8">
    <source>
        <dbReference type="ARBA" id="ARBA00023125"/>
    </source>
</evidence>
<dbReference type="InterPro" id="IPR037282">
    <property type="entry name" value="CapZ_alpha/beta"/>
</dbReference>
<evidence type="ECO:0000259" key="16">
    <source>
        <dbReference type="PROSITE" id="PS51005"/>
    </source>
</evidence>
<feature type="region of interest" description="Disordered" evidence="14">
    <location>
        <begin position="719"/>
        <end position="748"/>
    </location>
</feature>
<dbReference type="InterPro" id="IPR042276">
    <property type="entry name" value="CapZ_alpha/beta_2"/>
</dbReference>
<keyword evidence="11" id="KW-0206">Cytoskeleton</keyword>
<keyword evidence="8" id="KW-0238">DNA-binding</keyword>
<sequence>MEAAMGLMRRIPPKQSDTALTALLSLLPQHSSDLLSQVDQPLQVLCDAECGKEFILCEYNRDADSYRSPWSNKYHPPLEDGSHPSPELRKLEIEANDIFAIYCDQYYEGGISSVYMWEDENEGFVACFLIKKDGSMSGHGRRGYLQEGAWDAIHVIEVRQEEEIAHYSLTSTVMLSLTTNDESSGTFNLSGSIRRQMNMDLPVSEGHLCNMGRMIEEMESKLRNSLDQVYFGKTKEMVCTLRPPSELKKRNMKVTVESGSGCFGDGKFLGPGFRFHPTDEELVLYYLKKKICKRKLRLDVIGETDVYKCDPEELPGLCKLKTGDKQWFFFSHRDRKPNGARSNRGTRHGYWKATGKDRVITCSSRPVGVKKTLVFYKGRAPRGERTDWVMHEYTMDEEELKRCQDAQDYYALCKVYKKSGPGPKNGEQYGAPFREEEWDDDELDVNGLIDDENSAKQVNETVSFDNTRVNFEQESLLHDLEELLNRDDDEPVIVLPLALDNSCVLEQFVGEEETLSTLINHDSRDVTLPEQRTVLQPCSRQHNVQASFDLTLSGTMQLQEYEAAESTLAPNGHGQELHVAEEDFLEMDDLIGPEPIPQTIDKAAGIMEELQFDEFDGLSVLDLYQDAAMLLQEMEPAESGQISRPYMNNLENGFINPTSNSHLNNLVDTTVSYQLHEPLLNETNCQMWTYEQGCSDFSAIEANQGIIPSPTSGVVHYGNSVNHSTEANHSVNHSTEANQNQNGEQDDGTDSWFSSALWDFVESIPTTPASASESALVNRALDRMSSFHRMRINARNTNVAAGNTTSATSRSSCSGKSMISMLCFSLLGVMCAILWVLIGTSVRVNG</sequence>
<evidence type="ECO:0000256" key="9">
    <source>
        <dbReference type="ARBA" id="ARBA00023163"/>
    </source>
</evidence>
<feature type="compositionally biased region" description="Polar residues" evidence="14">
    <location>
        <begin position="719"/>
        <end position="743"/>
    </location>
</feature>
<keyword evidence="10" id="KW-0009">Actin-binding</keyword>
<keyword evidence="4" id="KW-0117">Actin capping</keyword>
<evidence type="ECO:0000256" key="15">
    <source>
        <dbReference type="SAM" id="Phobius"/>
    </source>
</evidence>
<dbReference type="InterPro" id="IPR036093">
    <property type="entry name" value="NAC_dom_sf"/>
</dbReference>
<organism evidence="17 18">
    <name type="scientific">Abeliophyllum distichum</name>
    <dbReference type="NCBI Taxonomy" id="126358"/>
    <lineage>
        <taxon>Eukaryota</taxon>
        <taxon>Viridiplantae</taxon>
        <taxon>Streptophyta</taxon>
        <taxon>Embryophyta</taxon>
        <taxon>Tracheophyta</taxon>
        <taxon>Spermatophyta</taxon>
        <taxon>Magnoliopsida</taxon>
        <taxon>eudicotyledons</taxon>
        <taxon>Gunneridae</taxon>
        <taxon>Pentapetalae</taxon>
        <taxon>asterids</taxon>
        <taxon>lamiids</taxon>
        <taxon>Lamiales</taxon>
        <taxon>Oleaceae</taxon>
        <taxon>Forsythieae</taxon>
        <taxon>Abeliophyllum</taxon>
    </lineage>
</organism>
<dbReference type="FunFam" id="2.170.150.80:FF:000006">
    <property type="entry name" value="NAC domain-containing protein 100-like"/>
    <property type="match status" value="1"/>
</dbReference>
<proteinExistence type="inferred from homology"/>
<evidence type="ECO:0000256" key="7">
    <source>
        <dbReference type="ARBA" id="ARBA00023015"/>
    </source>
</evidence>
<keyword evidence="7" id="KW-0805">Transcription regulation</keyword>
<comment type="similarity">
    <text evidence="2">Belongs to the F-actin-capping protein beta subunit family.</text>
</comment>
<dbReference type="InterPro" id="IPR001698">
    <property type="entry name" value="CAPZB"/>
</dbReference>
<dbReference type="InterPro" id="IPR003441">
    <property type="entry name" value="NAC-dom"/>
</dbReference>
<evidence type="ECO:0000256" key="2">
    <source>
        <dbReference type="ARBA" id="ARBA00006039"/>
    </source>
</evidence>
<dbReference type="SUPFAM" id="SSF90096">
    <property type="entry name" value="Subunits of heterodimeric actin filament capping protein Capz"/>
    <property type="match status" value="1"/>
</dbReference>
<evidence type="ECO:0000256" key="14">
    <source>
        <dbReference type="SAM" id="MobiDB-lite"/>
    </source>
</evidence>
<evidence type="ECO:0000313" key="17">
    <source>
        <dbReference type="EMBL" id="KAL2497046.1"/>
    </source>
</evidence>
<evidence type="ECO:0000256" key="5">
    <source>
        <dbReference type="ARBA" id="ARBA00022490"/>
    </source>
</evidence>
<dbReference type="PANTHER" id="PTHR10619:SF0">
    <property type="entry name" value="F-ACTIN-CAPPING PROTEIN SUBUNIT BETA ISOFORMS 1 AND 2"/>
    <property type="match status" value="1"/>
</dbReference>
<dbReference type="EMBL" id="JBFOLK010000007">
    <property type="protein sequence ID" value="KAL2497046.1"/>
    <property type="molecule type" value="Genomic_DNA"/>
</dbReference>
<feature type="domain" description="NAC" evidence="16">
    <location>
        <begin position="269"/>
        <end position="418"/>
    </location>
</feature>
<keyword evidence="5" id="KW-0963">Cytoplasm</keyword>
<protein>
    <recommendedName>
        <fullName evidence="3">F-actin-capping protein subunit beta</fullName>
    </recommendedName>
</protein>
<evidence type="ECO:0000256" key="1">
    <source>
        <dbReference type="ARBA" id="ARBA00004245"/>
    </source>
</evidence>
<evidence type="ECO:0000256" key="12">
    <source>
        <dbReference type="ARBA" id="ARBA00023242"/>
    </source>
</evidence>
<comment type="subcellular location">
    <subcellularLocation>
        <location evidence="1">Cytoplasm</location>
        <location evidence="1">Cytoskeleton</location>
    </subcellularLocation>
</comment>
<keyword evidence="9" id="KW-0804">Transcription</keyword>
<dbReference type="GO" id="GO:0000976">
    <property type="term" value="F:transcription cis-regulatory region binding"/>
    <property type="evidence" value="ECO:0007669"/>
    <property type="project" value="UniProtKB-ARBA"/>
</dbReference>
<evidence type="ECO:0000256" key="4">
    <source>
        <dbReference type="ARBA" id="ARBA00022467"/>
    </source>
</evidence>
<comment type="caution">
    <text evidence="17">The sequence shown here is derived from an EMBL/GenBank/DDBJ whole genome shotgun (WGS) entry which is preliminary data.</text>
</comment>
<evidence type="ECO:0000256" key="10">
    <source>
        <dbReference type="ARBA" id="ARBA00023203"/>
    </source>
</evidence>
<evidence type="ECO:0000256" key="13">
    <source>
        <dbReference type="ARBA" id="ARBA00025389"/>
    </source>
</evidence>
<dbReference type="InterPro" id="IPR019771">
    <property type="entry name" value="F-actin_capping_bsu_CS"/>
</dbReference>
<keyword evidence="18" id="KW-1185">Reference proteome</keyword>
<dbReference type="InterPro" id="IPR043175">
    <property type="entry name" value="CAPZB_N"/>
</dbReference>
<evidence type="ECO:0000256" key="3">
    <source>
        <dbReference type="ARBA" id="ARBA00021859"/>
    </source>
</evidence>
<dbReference type="Pfam" id="PF01115">
    <property type="entry name" value="F_actin_cap_B"/>
    <property type="match status" value="1"/>
</dbReference>
<evidence type="ECO:0000313" key="18">
    <source>
        <dbReference type="Proteomes" id="UP001604336"/>
    </source>
</evidence>
<dbReference type="Proteomes" id="UP001604336">
    <property type="component" value="Unassembled WGS sequence"/>
</dbReference>
<feature type="transmembrane region" description="Helical" evidence="15">
    <location>
        <begin position="818"/>
        <end position="838"/>
    </location>
</feature>
<dbReference type="Gene3D" id="2.170.150.80">
    <property type="entry name" value="NAC domain"/>
    <property type="match status" value="1"/>
</dbReference>
<keyword evidence="15" id="KW-1133">Transmembrane helix</keyword>
<dbReference type="SUPFAM" id="SSF101941">
    <property type="entry name" value="NAC domain"/>
    <property type="match status" value="1"/>
</dbReference>
<dbReference type="GO" id="GO:0005856">
    <property type="term" value="C:cytoskeleton"/>
    <property type="evidence" value="ECO:0007669"/>
    <property type="project" value="UniProtKB-SubCell"/>
</dbReference>
<accession>A0ABD1S8F9</accession>
<dbReference type="FunFam" id="3.90.1150.210:FF:000004">
    <property type="entry name" value="F-actin-capping protein subunit beta"/>
    <property type="match status" value="1"/>
</dbReference>
<name>A0ABD1S8F9_9LAMI</name>
<reference evidence="18" key="1">
    <citation type="submission" date="2024-07" db="EMBL/GenBank/DDBJ databases">
        <title>Two chromosome-level genome assemblies of Korean endemic species Abeliophyllum distichum and Forsythia ovata (Oleaceae).</title>
        <authorList>
            <person name="Jang H."/>
        </authorList>
    </citation>
    <scope>NUCLEOTIDE SEQUENCE [LARGE SCALE GENOMIC DNA]</scope>
</reference>
<dbReference type="PRINTS" id="PR00192">
    <property type="entry name" value="FACTINCAPB"/>
</dbReference>
<dbReference type="PROSITE" id="PS00231">
    <property type="entry name" value="F_ACTIN_CAPPING_BETA"/>
    <property type="match status" value="1"/>
</dbReference>
<dbReference type="FunFam" id="1.20.58.570:FF:000001">
    <property type="entry name" value="F-actin-capping protein subunit beta"/>
    <property type="match status" value="1"/>
</dbReference>
<evidence type="ECO:0000256" key="11">
    <source>
        <dbReference type="ARBA" id="ARBA00023212"/>
    </source>
</evidence>
<dbReference type="GO" id="GO:0003779">
    <property type="term" value="F:actin binding"/>
    <property type="evidence" value="ECO:0007669"/>
    <property type="project" value="UniProtKB-KW"/>
</dbReference>
<keyword evidence="12" id="KW-0539">Nucleus</keyword>
<dbReference type="AlphaFoldDB" id="A0ABD1S8F9"/>
<keyword evidence="15" id="KW-0812">Transmembrane</keyword>
<dbReference type="PANTHER" id="PTHR10619">
    <property type="entry name" value="F-ACTIN-CAPPING PROTEIN SUBUNIT BETA"/>
    <property type="match status" value="1"/>
</dbReference>
<dbReference type="GO" id="GO:0051693">
    <property type="term" value="P:actin filament capping"/>
    <property type="evidence" value="ECO:0007669"/>
    <property type="project" value="UniProtKB-KW"/>
</dbReference>
<dbReference type="Gene3D" id="1.20.58.570">
    <property type="match status" value="1"/>
</dbReference>
<gene>
    <name evidence="17" type="ORF">Adt_22596</name>
</gene>
<evidence type="ECO:0000256" key="6">
    <source>
        <dbReference type="ARBA" id="ARBA00022990"/>
    </source>
</evidence>
<dbReference type="Pfam" id="PF02365">
    <property type="entry name" value="NAM"/>
    <property type="match status" value="1"/>
</dbReference>
<comment type="function">
    <text evidence="13">F-actin-capping proteins bind in a Ca(2+)-independent manner to the fast growing ends of actin filaments (barbed end) thereby blocking the exchange of subunits at these ends. Unlike other capping proteins (such as gelsolin and severin), these proteins do not sever actin filaments.</text>
</comment>
<keyword evidence="6" id="KW-0007">Acetylation</keyword>
<keyword evidence="15" id="KW-0472">Membrane</keyword>